<gene>
    <name evidence="2" type="ORF">DN069_01715</name>
</gene>
<dbReference type="Pfam" id="PF17765">
    <property type="entry name" value="MLTR_LBD"/>
    <property type="match status" value="1"/>
</dbReference>
<evidence type="ECO:0000313" key="3">
    <source>
        <dbReference type="Proteomes" id="UP000248889"/>
    </source>
</evidence>
<dbReference type="OrthoDB" id="3542608at2"/>
<dbReference type="SUPFAM" id="SSF47413">
    <property type="entry name" value="lambda repressor-like DNA-binding domains"/>
    <property type="match status" value="1"/>
</dbReference>
<organism evidence="2 3">
    <name type="scientific">Streptacidiphilus pinicola</name>
    <dbReference type="NCBI Taxonomy" id="2219663"/>
    <lineage>
        <taxon>Bacteria</taxon>
        <taxon>Bacillati</taxon>
        <taxon>Actinomycetota</taxon>
        <taxon>Actinomycetes</taxon>
        <taxon>Kitasatosporales</taxon>
        <taxon>Streptomycetaceae</taxon>
        <taxon>Streptacidiphilus</taxon>
    </lineage>
</organism>
<keyword evidence="3" id="KW-1185">Reference proteome</keyword>
<dbReference type="InterPro" id="IPR001387">
    <property type="entry name" value="Cro/C1-type_HTH"/>
</dbReference>
<sequence length="303" mass="33558">MSPDPQHVPAPIDPRNELSEFLRTRRARLQPEDVGLPYFGVRRRVPGLRREELAQLAGVSVAYYTRLEQGNAHNVSAAVLEAIADALRLNRAEREHLEHLAKPAPRRGRTAAVRPQRVRPQLQHLLDAMDSVPAYVLGRRCDVLAWNRMACALLGDFGARPPEQRNMAWIIFMDPASHELYDDWEGKAQDVVAGLRMDAGRSPDDPRLAALIGELSVKSPEFRQWWAAHDVRSTGPCAKELHHPVVGRLSLAFESLMLPADADQMLVTYAAEPGSPSAEALRLLASWTATDTGAAPNRDLSAT</sequence>
<dbReference type="CDD" id="cd00093">
    <property type="entry name" value="HTH_XRE"/>
    <property type="match status" value="1"/>
</dbReference>
<evidence type="ECO:0000313" key="2">
    <source>
        <dbReference type="EMBL" id="RAG87277.1"/>
    </source>
</evidence>
<dbReference type="PANTHER" id="PTHR35010:SF2">
    <property type="entry name" value="BLL4672 PROTEIN"/>
    <property type="match status" value="1"/>
</dbReference>
<feature type="domain" description="HTH cro/C1-type" evidence="1">
    <location>
        <begin position="47"/>
        <end position="94"/>
    </location>
</feature>
<dbReference type="Pfam" id="PF13560">
    <property type="entry name" value="HTH_31"/>
    <property type="match status" value="1"/>
</dbReference>
<dbReference type="RefSeq" id="WP_111498890.1">
    <property type="nucleotide sequence ID" value="NZ_QKYN01000008.1"/>
</dbReference>
<dbReference type="InterPro" id="IPR041413">
    <property type="entry name" value="MLTR_LBD"/>
</dbReference>
<dbReference type="InterPro" id="IPR010982">
    <property type="entry name" value="Lambda_DNA-bd_dom_sf"/>
</dbReference>
<dbReference type="Gene3D" id="3.30.450.180">
    <property type="match status" value="1"/>
</dbReference>
<protein>
    <submittedName>
        <fullName evidence="2">Transcriptional regulator</fullName>
    </submittedName>
</protein>
<dbReference type="Gene3D" id="1.10.260.40">
    <property type="entry name" value="lambda repressor-like DNA-binding domains"/>
    <property type="match status" value="1"/>
</dbReference>
<dbReference type="EMBL" id="QKYN01000008">
    <property type="protein sequence ID" value="RAG87277.1"/>
    <property type="molecule type" value="Genomic_DNA"/>
</dbReference>
<dbReference type="PROSITE" id="PS50943">
    <property type="entry name" value="HTH_CROC1"/>
    <property type="match status" value="1"/>
</dbReference>
<evidence type="ECO:0000259" key="1">
    <source>
        <dbReference type="PROSITE" id="PS50943"/>
    </source>
</evidence>
<dbReference type="GO" id="GO:0003677">
    <property type="term" value="F:DNA binding"/>
    <property type="evidence" value="ECO:0007669"/>
    <property type="project" value="InterPro"/>
</dbReference>
<proteinExistence type="predicted"/>
<accession>A0A2X0IRT4</accession>
<name>A0A2X0IRT4_9ACTN</name>
<reference evidence="2 3" key="1">
    <citation type="submission" date="2018-06" db="EMBL/GenBank/DDBJ databases">
        <title>Streptacidiphilus pinicola sp. nov., isolated from pine grove soil.</title>
        <authorList>
            <person name="Roh S.G."/>
            <person name="Park S."/>
            <person name="Kim M.-K."/>
            <person name="Yun B.-R."/>
            <person name="Park J."/>
            <person name="Kim M.J."/>
            <person name="Kim Y.S."/>
            <person name="Kim S.B."/>
        </authorList>
    </citation>
    <scope>NUCLEOTIDE SEQUENCE [LARGE SCALE GENOMIC DNA]</scope>
    <source>
        <strain evidence="2 3">MMS16-CNU450</strain>
    </source>
</reference>
<dbReference type="SMART" id="SM00530">
    <property type="entry name" value="HTH_XRE"/>
    <property type="match status" value="1"/>
</dbReference>
<dbReference type="Proteomes" id="UP000248889">
    <property type="component" value="Unassembled WGS sequence"/>
</dbReference>
<dbReference type="AlphaFoldDB" id="A0A2X0IRT4"/>
<comment type="caution">
    <text evidence="2">The sequence shown here is derived from an EMBL/GenBank/DDBJ whole genome shotgun (WGS) entry which is preliminary data.</text>
</comment>
<dbReference type="PANTHER" id="PTHR35010">
    <property type="entry name" value="BLL4672 PROTEIN-RELATED"/>
    <property type="match status" value="1"/>
</dbReference>